<evidence type="ECO:0000256" key="4">
    <source>
        <dbReference type="ARBA" id="ARBA00022989"/>
    </source>
</evidence>
<keyword evidence="4 6" id="KW-1133">Transmembrane helix</keyword>
<evidence type="ECO:0000256" key="5">
    <source>
        <dbReference type="ARBA" id="ARBA00023136"/>
    </source>
</evidence>
<feature type="transmembrane region" description="Helical" evidence="6">
    <location>
        <begin position="220"/>
        <end position="239"/>
    </location>
</feature>
<protein>
    <recommendedName>
        <fullName evidence="9">ABC transporter permease</fullName>
    </recommendedName>
</protein>
<sequence>MEFNLILVGLAGVIAAATPIVFATIGETITEKAGVTNLSVNGTIILSAMTGFAVATSTDNLWLGFLAGAFVGALVAAIVAFSSITLKQSQVAVGFVLTLMCRDLAYFLGNPFMGLSGPRVPPAFEIPLLSKIPILGTLFFNQDILVYLSFLLIIFANIYVYKTRPGLSLQGIGERPASAYIRGTNVNKMRYIYTILGGALVGVAGPMYSLSVKAGWKGTISGLDGIGWIVLAIVIFGGWNPLRGSLGAYLFAFLQWLGLVLQTSLPGIPSQVLQVAPFPLMILTLLLVNIGNAEWVDRTIMGLPENVRPAISRLLRSMKTNPPSSLGVPFENE</sequence>
<dbReference type="PANTHER" id="PTHR43370">
    <property type="entry name" value="SUGAR ABC TRANSPORTER INTEGRAL MEMBRANE PROTEIN-RELATED"/>
    <property type="match status" value="1"/>
</dbReference>
<comment type="subcellular location">
    <subcellularLocation>
        <location evidence="1">Cell membrane</location>
        <topology evidence="1">Multi-pass membrane protein</topology>
    </subcellularLocation>
</comment>
<dbReference type="GO" id="GO:0005886">
    <property type="term" value="C:plasma membrane"/>
    <property type="evidence" value="ECO:0007669"/>
    <property type="project" value="UniProtKB-SubCell"/>
</dbReference>
<proteinExistence type="predicted"/>
<feature type="transmembrane region" description="Helical" evidence="6">
    <location>
        <begin position="246"/>
        <end position="265"/>
    </location>
</feature>
<feature type="transmembrane region" description="Helical" evidence="6">
    <location>
        <begin position="191"/>
        <end position="208"/>
    </location>
</feature>
<dbReference type="Proteomes" id="UP000050430">
    <property type="component" value="Unassembled WGS sequence"/>
</dbReference>
<keyword evidence="2" id="KW-1003">Cell membrane</keyword>
<evidence type="ECO:0008006" key="9">
    <source>
        <dbReference type="Google" id="ProtNLM"/>
    </source>
</evidence>
<dbReference type="CDD" id="cd06580">
    <property type="entry name" value="TM_PBP1_transp_TpRbsC_like"/>
    <property type="match status" value="1"/>
</dbReference>
<reference evidence="7 8" key="1">
    <citation type="submission" date="2015-07" db="EMBL/GenBank/DDBJ databases">
        <title>Genome sequence of Leptolinea tardivitalis DSM 16556.</title>
        <authorList>
            <person name="Hemp J."/>
            <person name="Ward L.M."/>
            <person name="Pace L.A."/>
            <person name="Fischer W.W."/>
        </authorList>
    </citation>
    <scope>NUCLEOTIDE SEQUENCE [LARGE SCALE GENOMIC DNA]</scope>
    <source>
        <strain evidence="7 8">YMTK-2</strain>
    </source>
</reference>
<evidence type="ECO:0000256" key="2">
    <source>
        <dbReference type="ARBA" id="ARBA00022475"/>
    </source>
</evidence>
<dbReference type="GO" id="GO:0022857">
    <property type="term" value="F:transmembrane transporter activity"/>
    <property type="evidence" value="ECO:0007669"/>
    <property type="project" value="InterPro"/>
</dbReference>
<keyword evidence="3 6" id="KW-0812">Transmembrane</keyword>
<evidence type="ECO:0000313" key="7">
    <source>
        <dbReference type="EMBL" id="KPL74762.1"/>
    </source>
</evidence>
<dbReference type="InterPro" id="IPR001851">
    <property type="entry name" value="ABC_transp_permease"/>
</dbReference>
<dbReference type="STRING" id="229920.ADM99_01415"/>
<evidence type="ECO:0000256" key="1">
    <source>
        <dbReference type="ARBA" id="ARBA00004651"/>
    </source>
</evidence>
<accession>A0A0N8GMA6</accession>
<name>A0A0N8GMA6_9CHLR</name>
<feature type="transmembrane region" description="Helical" evidence="6">
    <location>
        <begin position="38"/>
        <end position="55"/>
    </location>
</feature>
<feature type="transmembrane region" description="Helical" evidence="6">
    <location>
        <begin position="144"/>
        <end position="161"/>
    </location>
</feature>
<dbReference type="EMBL" id="LGCK01000002">
    <property type="protein sequence ID" value="KPL74762.1"/>
    <property type="molecule type" value="Genomic_DNA"/>
</dbReference>
<evidence type="ECO:0000313" key="8">
    <source>
        <dbReference type="Proteomes" id="UP000050430"/>
    </source>
</evidence>
<dbReference type="PANTHER" id="PTHR43370:SF2">
    <property type="entry name" value="ABC TRANSPORTER PERMEASE PROTEIN"/>
    <property type="match status" value="1"/>
</dbReference>
<dbReference type="Pfam" id="PF02653">
    <property type="entry name" value="BPD_transp_2"/>
    <property type="match status" value="1"/>
</dbReference>
<dbReference type="OrthoDB" id="9792579at2"/>
<feature type="transmembrane region" description="Helical" evidence="6">
    <location>
        <begin position="271"/>
        <end position="291"/>
    </location>
</feature>
<dbReference type="RefSeq" id="WP_062423221.1">
    <property type="nucleotide sequence ID" value="NZ_BBYA01000014.1"/>
</dbReference>
<comment type="caution">
    <text evidence="7">The sequence shown here is derived from an EMBL/GenBank/DDBJ whole genome shotgun (WGS) entry which is preliminary data.</text>
</comment>
<feature type="transmembrane region" description="Helical" evidence="6">
    <location>
        <begin position="91"/>
        <end position="109"/>
    </location>
</feature>
<keyword evidence="8" id="KW-1185">Reference proteome</keyword>
<organism evidence="7 8">
    <name type="scientific">Leptolinea tardivitalis</name>
    <dbReference type="NCBI Taxonomy" id="229920"/>
    <lineage>
        <taxon>Bacteria</taxon>
        <taxon>Bacillati</taxon>
        <taxon>Chloroflexota</taxon>
        <taxon>Anaerolineae</taxon>
        <taxon>Anaerolineales</taxon>
        <taxon>Anaerolineaceae</taxon>
        <taxon>Leptolinea</taxon>
    </lineage>
</organism>
<evidence type="ECO:0000256" key="3">
    <source>
        <dbReference type="ARBA" id="ARBA00022692"/>
    </source>
</evidence>
<evidence type="ECO:0000256" key="6">
    <source>
        <dbReference type="SAM" id="Phobius"/>
    </source>
</evidence>
<keyword evidence="5 6" id="KW-0472">Membrane</keyword>
<feature type="transmembrane region" description="Helical" evidence="6">
    <location>
        <begin position="61"/>
        <end position="84"/>
    </location>
</feature>
<feature type="transmembrane region" description="Helical" evidence="6">
    <location>
        <begin position="6"/>
        <end position="26"/>
    </location>
</feature>
<dbReference type="AlphaFoldDB" id="A0A0N8GMA6"/>
<gene>
    <name evidence="7" type="ORF">ADM99_01415</name>
</gene>